<comment type="subcellular location">
    <subcellularLocation>
        <location evidence="2">Endomembrane system</location>
        <topology evidence="2">Multi-pass membrane protein</topology>
    </subcellularLocation>
</comment>
<dbReference type="Pfam" id="PF11145">
    <property type="entry name" value="DUF2921"/>
    <property type="match status" value="1"/>
</dbReference>
<keyword evidence="12 15" id="KW-1133">Transmembrane helix</keyword>
<comment type="caution">
    <text evidence="17">The sequence shown here is derived from an EMBL/GenBank/DDBJ whole genome shotgun (WGS) entry which is preliminary data.</text>
</comment>
<keyword evidence="7" id="KW-0479">Metal-binding</keyword>
<organism evidence="17 18">
    <name type="scientific">Anaeramoeba ignava</name>
    <name type="common">Anaerobic marine amoeba</name>
    <dbReference type="NCBI Taxonomy" id="1746090"/>
    <lineage>
        <taxon>Eukaryota</taxon>
        <taxon>Metamonada</taxon>
        <taxon>Anaeramoebidae</taxon>
        <taxon>Anaeramoeba</taxon>
    </lineage>
</organism>
<accession>A0A9Q0LF96</accession>
<dbReference type="Pfam" id="PF13639">
    <property type="entry name" value="zf-RING_2"/>
    <property type="match status" value="1"/>
</dbReference>
<evidence type="ECO:0000256" key="10">
    <source>
        <dbReference type="ARBA" id="ARBA00022786"/>
    </source>
</evidence>
<feature type="transmembrane region" description="Helical" evidence="15">
    <location>
        <begin position="20"/>
        <end position="39"/>
    </location>
</feature>
<dbReference type="OrthoDB" id="9984778at2759"/>
<dbReference type="EC" id="2.3.2.27" evidence="4"/>
<dbReference type="SUPFAM" id="SSF57850">
    <property type="entry name" value="RING/U-box"/>
    <property type="match status" value="1"/>
</dbReference>
<dbReference type="GO" id="GO:0012505">
    <property type="term" value="C:endomembrane system"/>
    <property type="evidence" value="ECO:0007669"/>
    <property type="project" value="UniProtKB-SubCell"/>
</dbReference>
<evidence type="ECO:0000256" key="11">
    <source>
        <dbReference type="ARBA" id="ARBA00022833"/>
    </source>
</evidence>
<evidence type="ECO:0000256" key="12">
    <source>
        <dbReference type="ARBA" id="ARBA00022989"/>
    </source>
</evidence>
<evidence type="ECO:0000256" key="15">
    <source>
        <dbReference type="SAM" id="Phobius"/>
    </source>
</evidence>
<gene>
    <name evidence="17" type="ORF">M0811_09927</name>
</gene>
<dbReference type="InterPro" id="IPR050731">
    <property type="entry name" value="HRD1_E3_ubiq-ligases"/>
</dbReference>
<dbReference type="Gene3D" id="3.30.40.10">
    <property type="entry name" value="Zinc/RING finger domain, C3HC4 (zinc finger)"/>
    <property type="match status" value="1"/>
</dbReference>
<evidence type="ECO:0000259" key="16">
    <source>
        <dbReference type="PROSITE" id="PS50089"/>
    </source>
</evidence>
<reference evidence="17" key="1">
    <citation type="submission" date="2022-10" db="EMBL/GenBank/DDBJ databases">
        <title>Novel sulphate-reducing endosymbionts in the free-living metamonad Anaeramoeba.</title>
        <authorList>
            <person name="Jerlstrom-Hultqvist J."/>
            <person name="Cepicka I."/>
            <person name="Gallot-Lavallee L."/>
            <person name="Salas-Leiva D."/>
            <person name="Curtis B.A."/>
            <person name="Zahonova K."/>
            <person name="Pipaliya S."/>
            <person name="Dacks J."/>
            <person name="Roger A.J."/>
        </authorList>
    </citation>
    <scope>NUCLEOTIDE SEQUENCE</scope>
    <source>
        <strain evidence="17">BMAN</strain>
    </source>
</reference>
<dbReference type="AlphaFoldDB" id="A0A9Q0LF96"/>
<evidence type="ECO:0000256" key="3">
    <source>
        <dbReference type="ARBA" id="ARBA00004906"/>
    </source>
</evidence>
<dbReference type="InterPro" id="IPR021319">
    <property type="entry name" value="DUF2921"/>
</dbReference>
<dbReference type="PROSITE" id="PS50089">
    <property type="entry name" value="ZF_RING_2"/>
    <property type="match status" value="1"/>
</dbReference>
<protein>
    <recommendedName>
        <fullName evidence="4">RING-type E3 ubiquitin transferase</fullName>
        <ecNumber evidence="4">2.3.2.27</ecNumber>
    </recommendedName>
</protein>
<keyword evidence="8" id="KW-0732">Signal</keyword>
<evidence type="ECO:0000313" key="18">
    <source>
        <dbReference type="Proteomes" id="UP001149090"/>
    </source>
</evidence>
<sequence length="266" mass="31906">MDFANTDASWTKISRMCIGLQLILDSYLSLFHLNIALAFNSQFKAFTFLSFLGFVLFSIFEDRFLFSIWRVRRSDRFSENPYRQKYILYGQLFFGMMAGVFLFANFPGGFKFIVTFFYSFWLFQIIRNIRLDSRESLTPIYFFGTSLCRLVFPLYFLWNSSNFLRIRPAPGFGIFLLFYVMIQSIVIYLQDKFGSRFFIPKKFLPQKYNYFQQRELSDNFCVICRCEIEDDYMITPCNHFFHRTCLQRWMELKLECPTCRSPLPPP</sequence>
<dbReference type="GO" id="GO:0043161">
    <property type="term" value="P:proteasome-mediated ubiquitin-dependent protein catabolic process"/>
    <property type="evidence" value="ECO:0007669"/>
    <property type="project" value="TreeGrafter"/>
</dbReference>
<feature type="domain" description="RING-type" evidence="16">
    <location>
        <begin position="221"/>
        <end position="260"/>
    </location>
</feature>
<evidence type="ECO:0000256" key="8">
    <source>
        <dbReference type="ARBA" id="ARBA00022729"/>
    </source>
</evidence>
<evidence type="ECO:0000256" key="6">
    <source>
        <dbReference type="ARBA" id="ARBA00022692"/>
    </source>
</evidence>
<keyword evidence="18" id="KW-1185">Reference proteome</keyword>
<evidence type="ECO:0000256" key="13">
    <source>
        <dbReference type="ARBA" id="ARBA00023136"/>
    </source>
</evidence>
<evidence type="ECO:0000256" key="5">
    <source>
        <dbReference type="ARBA" id="ARBA00022679"/>
    </source>
</evidence>
<name>A0A9Q0LF96_ANAIG</name>
<evidence type="ECO:0000313" key="17">
    <source>
        <dbReference type="EMBL" id="KAJ5071767.1"/>
    </source>
</evidence>
<dbReference type="PANTHER" id="PTHR22763:SF162">
    <property type="entry name" value="TRANSMEMBRANE E3 UBIQUITIN-PROTEIN LIGASE 1"/>
    <property type="match status" value="1"/>
</dbReference>
<keyword evidence="6 15" id="KW-0812">Transmembrane</keyword>
<dbReference type="SMART" id="SM00184">
    <property type="entry name" value="RING"/>
    <property type="match status" value="1"/>
</dbReference>
<proteinExistence type="predicted"/>
<feature type="transmembrane region" description="Helical" evidence="15">
    <location>
        <begin position="170"/>
        <end position="189"/>
    </location>
</feature>
<evidence type="ECO:0000256" key="14">
    <source>
        <dbReference type="PROSITE-ProRule" id="PRU00175"/>
    </source>
</evidence>
<comment type="catalytic activity">
    <reaction evidence="1">
        <text>S-ubiquitinyl-[E2 ubiquitin-conjugating enzyme]-L-cysteine + [acceptor protein]-L-lysine = [E2 ubiquitin-conjugating enzyme]-L-cysteine + N(6)-ubiquitinyl-[acceptor protein]-L-lysine.</text>
        <dbReference type="EC" id="2.3.2.27"/>
    </reaction>
</comment>
<keyword evidence="9 14" id="KW-0863">Zinc-finger</keyword>
<keyword evidence="11" id="KW-0862">Zinc</keyword>
<dbReference type="OMA" id="RTHYSRE"/>
<keyword evidence="10" id="KW-0833">Ubl conjugation pathway</keyword>
<feature type="transmembrane region" description="Helical" evidence="15">
    <location>
        <begin position="45"/>
        <end position="65"/>
    </location>
</feature>
<keyword evidence="13 15" id="KW-0472">Membrane</keyword>
<evidence type="ECO:0000256" key="2">
    <source>
        <dbReference type="ARBA" id="ARBA00004127"/>
    </source>
</evidence>
<dbReference type="InterPro" id="IPR011016">
    <property type="entry name" value="Znf_RING-CH"/>
</dbReference>
<evidence type="ECO:0000256" key="1">
    <source>
        <dbReference type="ARBA" id="ARBA00000900"/>
    </source>
</evidence>
<evidence type="ECO:0000256" key="4">
    <source>
        <dbReference type="ARBA" id="ARBA00012483"/>
    </source>
</evidence>
<dbReference type="PANTHER" id="PTHR22763">
    <property type="entry name" value="RING ZINC FINGER PROTEIN"/>
    <property type="match status" value="1"/>
</dbReference>
<dbReference type="InterPro" id="IPR013083">
    <property type="entry name" value="Znf_RING/FYVE/PHD"/>
</dbReference>
<feature type="transmembrane region" description="Helical" evidence="15">
    <location>
        <begin position="86"/>
        <end position="104"/>
    </location>
</feature>
<dbReference type="EMBL" id="JAPDFW010000085">
    <property type="protein sequence ID" value="KAJ5071767.1"/>
    <property type="molecule type" value="Genomic_DNA"/>
</dbReference>
<dbReference type="SMART" id="SM00744">
    <property type="entry name" value="RINGv"/>
    <property type="match status" value="1"/>
</dbReference>
<keyword evidence="5" id="KW-0808">Transferase</keyword>
<dbReference type="GO" id="GO:0008270">
    <property type="term" value="F:zinc ion binding"/>
    <property type="evidence" value="ECO:0007669"/>
    <property type="project" value="UniProtKB-KW"/>
</dbReference>
<evidence type="ECO:0000256" key="9">
    <source>
        <dbReference type="ARBA" id="ARBA00022771"/>
    </source>
</evidence>
<dbReference type="InterPro" id="IPR001841">
    <property type="entry name" value="Znf_RING"/>
</dbReference>
<dbReference type="GO" id="GO:0061630">
    <property type="term" value="F:ubiquitin protein ligase activity"/>
    <property type="evidence" value="ECO:0007669"/>
    <property type="project" value="UniProtKB-EC"/>
</dbReference>
<dbReference type="Proteomes" id="UP001149090">
    <property type="component" value="Unassembled WGS sequence"/>
</dbReference>
<comment type="pathway">
    <text evidence="3">Protein modification; protein ubiquitination.</text>
</comment>
<evidence type="ECO:0000256" key="7">
    <source>
        <dbReference type="ARBA" id="ARBA00022723"/>
    </source>
</evidence>
<feature type="transmembrane region" description="Helical" evidence="15">
    <location>
        <begin position="138"/>
        <end position="158"/>
    </location>
</feature>